<reference evidence="1" key="1">
    <citation type="submission" date="2022-02" db="EMBL/GenBank/DDBJ databases">
        <title>Plant Genome Project.</title>
        <authorList>
            <person name="Zhang R.-G."/>
        </authorList>
    </citation>
    <scope>NUCLEOTIDE SEQUENCE</scope>
    <source>
        <strain evidence="1">AT1</strain>
    </source>
</reference>
<accession>A0ACC0NHF6</accession>
<protein>
    <submittedName>
        <fullName evidence="1">Uncharacterized protein</fullName>
    </submittedName>
</protein>
<sequence length="555" mass="62410">MGTSNEGFTILLFLSSLFSVSLISEAADTITTVQFITENETIVSAGGGFELGFFSPGSSKNRYLGMWYQKITTRTVVWVANRETPITDASGVLKVVDPGILVLYNGSGNIVWSSNTSRSVHNPVAQLLESGNFVLRNANDDNPENFLWQSFDYPSDTLLPGMKLGKNLLVGLDRHLSSWKSEDDPAQGDYTFGMNTHGYPQLITDNVTTVMYRTGPWNGLSFSGTQNLKHNPIYEFYFVFNREEVYYGYELLNHSVVSRLVLNPNGILYRRTWVHRKQDWIIYNTSPADTCDNYGSCGAYGSCDIGNSPMCGCLDKFVPRYPKDWDMGDWSNGCMRRTPLACHEGEGFQKYSRVKLPDTQKSWFNETMTLEECGKMCSENCSCMAYANLDIRGGGTGCLLWFGDLIDIREFHTGGQDIFVRMAASELVLLELNSRRNNTDESQREDLQLPVLELTTIEKATDNFSINNKLGQGGFGPVYKGRLEDGQEIAIKRLSRISRQGIDEFKNEVICIAKLQHRNLVKLLGCCTQGEERMLIYEFMPNKSLDSFIFGLALS</sequence>
<evidence type="ECO:0000313" key="1">
    <source>
        <dbReference type="EMBL" id="KAI8552701.1"/>
    </source>
</evidence>
<proteinExistence type="predicted"/>
<evidence type="ECO:0000313" key="2">
    <source>
        <dbReference type="Proteomes" id="UP001062846"/>
    </source>
</evidence>
<keyword evidence="2" id="KW-1185">Reference proteome</keyword>
<comment type="caution">
    <text evidence="1">The sequence shown here is derived from an EMBL/GenBank/DDBJ whole genome shotgun (WGS) entry which is preliminary data.</text>
</comment>
<dbReference type="EMBL" id="CM046393">
    <property type="protein sequence ID" value="KAI8552701.1"/>
    <property type="molecule type" value="Genomic_DNA"/>
</dbReference>
<organism evidence="1 2">
    <name type="scientific">Rhododendron molle</name>
    <name type="common">Chinese azalea</name>
    <name type="synonym">Azalea mollis</name>
    <dbReference type="NCBI Taxonomy" id="49168"/>
    <lineage>
        <taxon>Eukaryota</taxon>
        <taxon>Viridiplantae</taxon>
        <taxon>Streptophyta</taxon>
        <taxon>Embryophyta</taxon>
        <taxon>Tracheophyta</taxon>
        <taxon>Spermatophyta</taxon>
        <taxon>Magnoliopsida</taxon>
        <taxon>eudicotyledons</taxon>
        <taxon>Gunneridae</taxon>
        <taxon>Pentapetalae</taxon>
        <taxon>asterids</taxon>
        <taxon>Ericales</taxon>
        <taxon>Ericaceae</taxon>
        <taxon>Ericoideae</taxon>
        <taxon>Rhodoreae</taxon>
        <taxon>Rhododendron</taxon>
    </lineage>
</organism>
<gene>
    <name evidence="1" type="ORF">RHMOL_Rhmol06G0286800</name>
</gene>
<name>A0ACC0NHF6_RHOML</name>
<dbReference type="Proteomes" id="UP001062846">
    <property type="component" value="Chromosome 6"/>
</dbReference>